<keyword evidence="1" id="KW-0732">Signal</keyword>
<dbReference type="OrthoDB" id="6078026at2"/>
<accession>A0A5M8QDS9</accession>
<evidence type="ECO:0000313" key="2">
    <source>
        <dbReference type="EMBL" id="KAA6433251.1"/>
    </source>
</evidence>
<comment type="caution">
    <text evidence="2">The sequence shown here is derived from an EMBL/GenBank/DDBJ whole genome shotgun (WGS) entry which is preliminary data.</text>
</comment>
<evidence type="ECO:0008006" key="4">
    <source>
        <dbReference type="Google" id="ProtNLM"/>
    </source>
</evidence>
<organism evidence="2 3">
    <name type="scientific">Rufibacter glacialis</name>
    <dbReference type="NCBI Taxonomy" id="1259555"/>
    <lineage>
        <taxon>Bacteria</taxon>
        <taxon>Pseudomonadati</taxon>
        <taxon>Bacteroidota</taxon>
        <taxon>Cytophagia</taxon>
        <taxon>Cytophagales</taxon>
        <taxon>Hymenobacteraceae</taxon>
        <taxon>Rufibacter</taxon>
    </lineage>
</organism>
<reference evidence="2 3" key="2">
    <citation type="submission" date="2019-09" db="EMBL/GenBank/DDBJ databases">
        <title>A bacterium isolated from glacier soil.</title>
        <authorList>
            <person name="Liu Q."/>
        </authorList>
    </citation>
    <scope>NUCLEOTIDE SEQUENCE [LARGE SCALE GENOMIC DNA]</scope>
    <source>
        <strain evidence="2 3">MDT1-10-3</strain>
    </source>
</reference>
<dbReference type="Proteomes" id="UP000323866">
    <property type="component" value="Unassembled WGS sequence"/>
</dbReference>
<feature type="signal peptide" evidence="1">
    <location>
        <begin position="1"/>
        <end position="20"/>
    </location>
</feature>
<protein>
    <recommendedName>
        <fullName evidence="4">DUF4136 domain-containing protein</fullName>
    </recommendedName>
</protein>
<dbReference type="EMBL" id="VKKZ01000021">
    <property type="protein sequence ID" value="KAA6433251.1"/>
    <property type="molecule type" value="Genomic_DNA"/>
</dbReference>
<dbReference type="AlphaFoldDB" id="A0A5M8QDS9"/>
<dbReference type="PROSITE" id="PS51257">
    <property type="entry name" value="PROKAR_LIPOPROTEIN"/>
    <property type="match status" value="1"/>
</dbReference>
<feature type="chain" id="PRO_5024375227" description="DUF4136 domain-containing protein" evidence="1">
    <location>
        <begin position="21"/>
        <end position="224"/>
    </location>
</feature>
<name>A0A5M8QDS9_9BACT</name>
<reference evidence="2 3" key="1">
    <citation type="submission" date="2019-07" db="EMBL/GenBank/DDBJ databases">
        <authorList>
            <person name="Qu J.-H."/>
        </authorList>
    </citation>
    <scope>NUCLEOTIDE SEQUENCE [LARGE SCALE GENOMIC DNA]</scope>
    <source>
        <strain evidence="2 3">MDT1-10-3</strain>
    </source>
</reference>
<sequence length="224" mass="24735">MGMKTLKRFLAGLVSPVAGAWMGAALLVAGCASSTQITGTWKSPEAATTSFNRIVVTALTDNVVARQTIEAHLQTQLQQRGVTAVKSIDMQPPGLIQNNQSNPDAILEKIRGDGHNAILTVAVVDKDTETRYVPGTTMYAPMSRFGWYGSFRGYYGYMAPTLYNPGYYTQDKVYFLETNLYDAASDRLLWSAQSESYSPSSLQDFSEKFAELTVTRMQEENLIK</sequence>
<evidence type="ECO:0000256" key="1">
    <source>
        <dbReference type="SAM" id="SignalP"/>
    </source>
</evidence>
<gene>
    <name evidence="2" type="ORF">FOE74_12255</name>
</gene>
<proteinExistence type="predicted"/>
<evidence type="ECO:0000313" key="3">
    <source>
        <dbReference type="Proteomes" id="UP000323866"/>
    </source>
</evidence>